<evidence type="ECO:0000256" key="5">
    <source>
        <dbReference type="SAM" id="MobiDB-lite"/>
    </source>
</evidence>
<dbReference type="GO" id="GO:0043565">
    <property type="term" value="F:sequence-specific DNA binding"/>
    <property type="evidence" value="ECO:0007669"/>
    <property type="project" value="InterPro"/>
</dbReference>
<dbReference type="GO" id="GO:0008270">
    <property type="term" value="F:zinc ion binding"/>
    <property type="evidence" value="ECO:0007669"/>
    <property type="project" value="UniProtKB-KW"/>
</dbReference>
<keyword evidence="1" id="KW-0479">Metal-binding</keyword>
<evidence type="ECO:0000256" key="4">
    <source>
        <dbReference type="PROSITE-ProRule" id="PRU00094"/>
    </source>
</evidence>
<dbReference type="PANTHER" id="PTHR47255:SF4">
    <property type="entry name" value="GATA ZINC FINGER DOMAIN-CONTAINING PROTEIN 12"/>
    <property type="match status" value="1"/>
</dbReference>
<name>A0AAV8PX97_ENSVE</name>
<reference evidence="7 8" key="1">
    <citation type="submission" date="2022-12" db="EMBL/GenBank/DDBJ databases">
        <title>Chromosome-scale assembly of the Ensete ventricosum genome.</title>
        <authorList>
            <person name="Dussert Y."/>
            <person name="Stocks J."/>
            <person name="Wendawek A."/>
            <person name="Woldeyes F."/>
            <person name="Nichols R.A."/>
            <person name="Borrell J.S."/>
        </authorList>
    </citation>
    <scope>NUCLEOTIDE SEQUENCE [LARGE SCALE GENOMIC DNA]</scope>
    <source>
        <strain evidence="8">cv. Maze</strain>
        <tissue evidence="7">Seeds</tissue>
    </source>
</reference>
<dbReference type="EMBL" id="JAQQAF010000008">
    <property type="protein sequence ID" value="KAJ8464756.1"/>
    <property type="molecule type" value="Genomic_DNA"/>
</dbReference>
<dbReference type="PROSITE" id="PS50114">
    <property type="entry name" value="GATA_ZN_FINGER_2"/>
    <property type="match status" value="1"/>
</dbReference>
<dbReference type="CDD" id="cd00202">
    <property type="entry name" value="ZnF_GATA"/>
    <property type="match status" value="1"/>
</dbReference>
<dbReference type="Proteomes" id="UP001222027">
    <property type="component" value="Unassembled WGS sequence"/>
</dbReference>
<evidence type="ECO:0000256" key="3">
    <source>
        <dbReference type="ARBA" id="ARBA00022833"/>
    </source>
</evidence>
<dbReference type="AlphaFoldDB" id="A0AAV8PX97"/>
<feature type="domain" description="GATA-type" evidence="6">
    <location>
        <begin position="123"/>
        <end position="159"/>
    </location>
</feature>
<proteinExistence type="predicted"/>
<keyword evidence="3" id="KW-0862">Zinc</keyword>
<keyword evidence="8" id="KW-1185">Reference proteome</keyword>
<dbReference type="SUPFAM" id="SSF57716">
    <property type="entry name" value="Glucocorticoid receptor-like (DNA-binding domain)"/>
    <property type="match status" value="1"/>
</dbReference>
<feature type="region of interest" description="Disordered" evidence="5">
    <location>
        <begin position="101"/>
        <end position="120"/>
    </location>
</feature>
<evidence type="ECO:0000256" key="1">
    <source>
        <dbReference type="ARBA" id="ARBA00022723"/>
    </source>
</evidence>
<comment type="caution">
    <text evidence="7">The sequence shown here is derived from an EMBL/GenBank/DDBJ whole genome shotgun (WGS) entry which is preliminary data.</text>
</comment>
<evidence type="ECO:0000313" key="7">
    <source>
        <dbReference type="EMBL" id="KAJ8464756.1"/>
    </source>
</evidence>
<evidence type="ECO:0000256" key="2">
    <source>
        <dbReference type="ARBA" id="ARBA00022771"/>
    </source>
</evidence>
<dbReference type="Pfam" id="PF00320">
    <property type="entry name" value="GATA"/>
    <property type="match status" value="1"/>
</dbReference>
<dbReference type="InterPro" id="IPR052138">
    <property type="entry name" value="GATA_ZnFinger_Domain"/>
</dbReference>
<dbReference type="GO" id="GO:0006355">
    <property type="term" value="P:regulation of DNA-templated transcription"/>
    <property type="evidence" value="ECO:0007669"/>
    <property type="project" value="InterPro"/>
</dbReference>
<dbReference type="InterPro" id="IPR000679">
    <property type="entry name" value="Znf_GATA"/>
</dbReference>
<dbReference type="InterPro" id="IPR013088">
    <property type="entry name" value="Znf_NHR/GATA"/>
</dbReference>
<dbReference type="PROSITE" id="PS00344">
    <property type="entry name" value="GATA_ZN_FINGER_1"/>
    <property type="match status" value="1"/>
</dbReference>
<gene>
    <name evidence="7" type="ORF">OPV22_027308</name>
</gene>
<dbReference type="SMART" id="SM00401">
    <property type="entry name" value="ZnF_GATA"/>
    <property type="match status" value="1"/>
</dbReference>
<dbReference type="Gene3D" id="3.30.50.10">
    <property type="entry name" value="Erythroid Transcription Factor GATA-1, subunit A"/>
    <property type="match status" value="1"/>
</dbReference>
<accession>A0AAV8PX97</accession>
<keyword evidence="2 4" id="KW-0863">Zinc-finger</keyword>
<evidence type="ECO:0000259" key="6">
    <source>
        <dbReference type="PROSITE" id="PS50114"/>
    </source>
</evidence>
<evidence type="ECO:0000313" key="8">
    <source>
        <dbReference type="Proteomes" id="UP001222027"/>
    </source>
</evidence>
<organism evidence="7 8">
    <name type="scientific">Ensete ventricosum</name>
    <name type="common">Abyssinian banana</name>
    <name type="synonym">Musa ensete</name>
    <dbReference type="NCBI Taxonomy" id="4639"/>
    <lineage>
        <taxon>Eukaryota</taxon>
        <taxon>Viridiplantae</taxon>
        <taxon>Streptophyta</taxon>
        <taxon>Embryophyta</taxon>
        <taxon>Tracheophyta</taxon>
        <taxon>Spermatophyta</taxon>
        <taxon>Magnoliopsida</taxon>
        <taxon>Liliopsida</taxon>
        <taxon>Zingiberales</taxon>
        <taxon>Musaceae</taxon>
        <taxon>Ensete</taxon>
    </lineage>
</organism>
<dbReference type="PANTHER" id="PTHR47255">
    <property type="entry name" value="GATA TRANSCRIPTION FACTOR 22-RELATED"/>
    <property type="match status" value="1"/>
</dbReference>
<sequence length="256" mass="28350">MAEGDEDQTIDPPIFAVANDASPFSCPFLSGNPHDHGADGRGFHPRQQQLLQQETMDQSSDHWISRPTRDQDIGNTMELNWCKDEERHEWMSSEMRIMKKTMSSEDGTPRGSRQTNCSINPPADTTRVCSICKTTKTPLWRGGPRGPKSLCNACGIRQRKARRAMEAAARGGGGGGLIRSDAPTKIRKEKKPNIRRTLPFKKRCKITTASTSQKQLGVEDVEIGLSSNSAFYEVFPQDERDAATLLMALSCGLIRG</sequence>
<protein>
    <recommendedName>
        <fullName evidence="6">GATA-type domain-containing protein</fullName>
    </recommendedName>
</protein>